<dbReference type="GO" id="GO:0061630">
    <property type="term" value="F:ubiquitin protein ligase activity"/>
    <property type="evidence" value="ECO:0007669"/>
    <property type="project" value="UniProtKB-EC"/>
</dbReference>
<organism evidence="11 12">
    <name type="scientific">Lolium multiflorum</name>
    <name type="common">Italian ryegrass</name>
    <name type="synonym">Lolium perenne subsp. multiflorum</name>
    <dbReference type="NCBI Taxonomy" id="4521"/>
    <lineage>
        <taxon>Eukaryota</taxon>
        <taxon>Viridiplantae</taxon>
        <taxon>Streptophyta</taxon>
        <taxon>Embryophyta</taxon>
        <taxon>Tracheophyta</taxon>
        <taxon>Spermatophyta</taxon>
        <taxon>Magnoliopsida</taxon>
        <taxon>Liliopsida</taxon>
        <taxon>Poales</taxon>
        <taxon>Poaceae</taxon>
        <taxon>BOP clade</taxon>
        <taxon>Pooideae</taxon>
        <taxon>Poodae</taxon>
        <taxon>Poeae</taxon>
        <taxon>Poeae Chloroplast Group 2 (Poeae type)</taxon>
        <taxon>Loliodinae</taxon>
        <taxon>Loliinae</taxon>
        <taxon>Lolium</taxon>
    </lineage>
</organism>
<keyword evidence="4 7" id="KW-0863">Zinc-finger</keyword>
<comment type="caution">
    <text evidence="11">The sequence shown here is derived from an EMBL/GenBank/DDBJ whole genome shotgun (WGS) entry which is preliminary data.</text>
</comment>
<dbReference type="Gene3D" id="3.30.40.10">
    <property type="entry name" value="Zinc/RING finger domain, C3HC4 (zinc finger)"/>
    <property type="match status" value="1"/>
</dbReference>
<dbReference type="Pfam" id="PF13639">
    <property type="entry name" value="zf-RING_2"/>
    <property type="match status" value="1"/>
</dbReference>
<dbReference type="SMART" id="SM00184">
    <property type="entry name" value="RING"/>
    <property type="match status" value="1"/>
</dbReference>
<keyword evidence="5" id="KW-0862">Zinc</keyword>
<gene>
    <name evidence="11" type="ORF">QYE76_068026</name>
</gene>
<evidence type="ECO:0000256" key="4">
    <source>
        <dbReference type="ARBA" id="ARBA00022771"/>
    </source>
</evidence>
<feature type="region of interest" description="Disordered" evidence="8">
    <location>
        <begin position="1"/>
        <end position="21"/>
    </location>
</feature>
<comment type="similarity">
    <text evidence="6">Belongs to the RING-type zinc finger family. ATL subfamily.</text>
</comment>
<evidence type="ECO:0000256" key="9">
    <source>
        <dbReference type="SAM" id="Phobius"/>
    </source>
</evidence>
<evidence type="ECO:0000256" key="8">
    <source>
        <dbReference type="SAM" id="MobiDB-lite"/>
    </source>
</evidence>
<proteinExistence type="inferred from homology"/>
<dbReference type="PANTHER" id="PTHR14155:SF503">
    <property type="entry name" value="OS03G0340100 PROTEIN"/>
    <property type="match status" value="1"/>
</dbReference>
<evidence type="ECO:0000256" key="5">
    <source>
        <dbReference type="ARBA" id="ARBA00022833"/>
    </source>
</evidence>
<keyword evidence="3" id="KW-0479">Metal-binding</keyword>
<evidence type="ECO:0000256" key="6">
    <source>
        <dbReference type="ARBA" id="ARBA00024209"/>
    </source>
</evidence>
<feature type="transmembrane region" description="Helical" evidence="9">
    <location>
        <begin position="34"/>
        <end position="55"/>
    </location>
</feature>
<feature type="domain" description="RING-type" evidence="10">
    <location>
        <begin position="125"/>
        <end position="167"/>
    </location>
</feature>
<dbReference type="SUPFAM" id="SSF57850">
    <property type="entry name" value="RING/U-box"/>
    <property type="match status" value="1"/>
</dbReference>
<evidence type="ECO:0000256" key="2">
    <source>
        <dbReference type="ARBA" id="ARBA00012483"/>
    </source>
</evidence>
<protein>
    <recommendedName>
        <fullName evidence="2">RING-type E3 ubiquitin transferase</fullName>
        <ecNumber evidence="2">2.3.2.27</ecNumber>
    </recommendedName>
</protein>
<dbReference type="AlphaFoldDB" id="A0AAD8WBA4"/>
<keyword evidence="9" id="KW-1133">Transmembrane helix</keyword>
<comment type="catalytic activity">
    <reaction evidence="1">
        <text>S-ubiquitinyl-[E2 ubiquitin-conjugating enzyme]-L-cysteine + [acceptor protein]-L-lysine = [E2 ubiquitin-conjugating enzyme]-L-cysteine + N(6)-ubiquitinyl-[acceptor protein]-L-lysine.</text>
        <dbReference type="EC" id="2.3.2.27"/>
    </reaction>
</comment>
<evidence type="ECO:0000256" key="7">
    <source>
        <dbReference type="PROSITE-ProRule" id="PRU00175"/>
    </source>
</evidence>
<evidence type="ECO:0000256" key="3">
    <source>
        <dbReference type="ARBA" id="ARBA00022723"/>
    </source>
</evidence>
<accession>A0AAD8WBA4</accession>
<dbReference type="EC" id="2.3.2.27" evidence="2"/>
<dbReference type="PANTHER" id="PTHR14155">
    <property type="entry name" value="RING FINGER DOMAIN-CONTAINING"/>
    <property type="match status" value="1"/>
</dbReference>
<name>A0AAD8WBA4_LOLMU</name>
<dbReference type="InterPro" id="IPR053238">
    <property type="entry name" value="RING-H2_zinc_finger"/>
</dbReference>
<evidence type="ECO:0000313" key="11">
    <source>
        <dbReference type="EMBL" id="KAK1650221.1"/>
    </source>
</evidence>
<dbReference type="GO" id="GO:0008270">
    <property type="term" value="F:zinc ion binding"/>
    <property type="evidence" value="ECO:0007669"/>
    <property type="project" value="UniProtKB-KW"/>
</dbReference>
<evidence type="ECO:0000256" key="1">
    <source>
        <dbReference type="ARBA" id="ARBA00000900"/>
    </source>
</evidence>
<dbReference type="EMBL" id="JAUUTY010000004">
    <property type="protein sequence ID" value="KAK1650221.1"/>
    <property type="molecule type" value="Genomic_DNA"/>
</dbReference>
<dbReference type="Proteomes" id="UP001231189">
    <property type="component" value="Unassembled WGS sequence"/>
</dbReference>
<sequence>MARRLLTPNTAPPPAATGTAAHSGWDVNRSAVKVAIVGNVIVVLLFFVAVVWRLFFSGKGQEGTIAPVGGGAAAAEADALSSAESSPSASPRGKGLRKEDLVALPVYVHGAGALAEEGSGGKVECAVCICELGDGDTGRLLPRCGHRFHAECVDRWFRSHATCPLCRTVVGGQPQGAAEEC</sequence>
<dbReference type="InterPro" id="IPR013083">
    <property type="entry name" value="Znf_RING/FYVE/PHD"/>
</dbReference>
<dbReference type="CDD" id="cd16461">
    <property type="entry name" value="RING-H2_EL5-like"/>
    <property type="match status" value="1"/>
</dbReference>
<evidence type="ECO:0000259" key="10">
    <source>
        <dbReference type="PROSITE" id="PS50089"/>
    </source>
</evidence>
<dbReference type="InterPro" id="IPR001841">
    <property type="entry name" value="Znf_RING"/>
</dbReference>
<reference evidence="11" key="1">
    <citation type="submission" date="2023-07" db="EMBL/GenBank/DDBJ databases">
        <title>A chromosome-level genome assembly of Lolium multiflorum.</title>
        <authorList>
            <person name="Chen Y."/>
            <person name="Copetti D."/>
            <person name="Kolliker R."/>
            <person name="Studer B."/>
        </authorList>
    </citation>
    <scope>NUCLEOTIDE SEQUENCE</scope>
    <source>
        <strain evidence="11">02402/16</strain>
        <tissue evidence="11">Leaf</tissue>
    </source>
</reference>
<keyword evidence="12" id="KW-1185">Reference proteome</keyword>
<evidence type="ECO:0000313" key="12">
    <source>
        <dbReference type="Proteomes" id="UP001231189"/>
    </source>
</evidence>
<keyword evidence="9" id="KW-0472">Membrane</keyword>
<keyword evidence="9" id="KW-0812">Transmembrane</keyword>
<dbReference type="PROSITE" id="PS50089">
    <property type="entry name" value="ZF_RING_2"/>
    <property type="match status" value="1"/>
</dbReference>